<dbReference type="AlphaFoldDB" id="F8GX88"/>
<dbReference type="GO" id="GO:0033592">
    <property type="term" value="F:RNA strand annealing activity"/>
    <property type="evidence" value="ECO:0007669"/>
    <property type="project" value="InterPro"/>
</dbReference>
<evidence type="ECO:0000313" key="6">
    <source>
        <dbReference type="EMBL" id="AEI81958.1"/>
    </source>
</evidence>
<dbReference type="GeneID" id="34312220"/>
<feature type="region of interest" description="Disordered" evidence="4">
    <location>
        <begin position="17"/>
        <end position="45"/>
    </location>
</feature>
<gene>
    <name evidence="6" type="ordered locus">CNE_BB1p05380</name>
</gene>
<dbReference type="GO" id="GO:0005829">
    <property type="term" value="C:cytosol"/>
    <property type="evidence" value="ECO:0007669"/>
    <property type="project" value="TreeGrafter"/>
</dbReference>
<dbReference type="GO" id="GO:0010608">
    <property type="term" value="P:post-transcriptional regulation of gene expression"/>
    <property type="evidence" value="ECO:0007669"/>
    <property type="project" value="InterPro"/>
</dbReference>
<dbReference type="Proteomes" id="UP000006798">
    <property type="component" value="Plasmid pBB1"/>
</dbReference>
<evidence type="ECO:0000256" key="2">
    <source>
        <dbReference type="ARBA" id="ARBA00022884"/>
    </source>
</evidence>
<dbReference type="InterPro" id="IPR036442">
    <property type="entry name" value="ProQ/FinO_sf"/>
</dbReference>
<evidence type="ECO:0000256" key="4">
    <source>
        <dbReference type="SAM" id="MobiDB-lite"/>
    </source>
</evidence>
<dbReference type="EMBL" id="CP002879">
    <property type="protein sequence ID" value="AEI81958.1"/>
    <property type="molecule type" value="Genomic_DNA"/>
</dbReference>
<evidence type="ECO:0000256" key="1">
    <source>
        <dbReference type="ARBA" id="ARBA00022490"/>
    </source>
</evidence>
<evidence type="ECO:0000256" key="3">
    <source>
        <dbReference type="ARBA" id="ARBA00023186"/>
    </source>
</evidence>
<organism evidence="6 7">
    <name type="scientific">Cupriavidus necator (strain ATCC 43291 / DSM 13513 / CCUG 52238 / LMG 8453 / N-1)</name>
    <name type="common">Ralstonia eutropha</name>
    <dbReference type="NCBI Taxonomy" id="1042878"/>
    <lineage>
        <taxon>Bacteria</taxon>
        <taxon>Pseudomonadati</taxon>
        <taxon>Pseudomonadota</taxon>
        <taxon>Betaproteobacteria</taxon>
        <taxon>Burkholderiales</taxon>
        <taxon>Burkholderiaceae</taxon>
        <taxon>Cupriavidus</taxon>
    </lineage>
</organism>
<name>F8GX88_CUPNN</name>
<keyword evidence="3" id="KW-0143">Chaperone</keyword>
<keyword evidence="1" id="KW-0963">Cytoplasm</keyword>
<dbReference type="SUPFAM" id="SSF48657">
    <property type="entry name" value="FinO-like"/>
    <property type="match status" value="1"/>
</dbReference>
<dbReference type="RefSeq" id="WP_013959009.1">
    <property type="nucleotide sequence ID" value="NC_015727.1"/>
</dbReference>
<dbReference type="HOGENOM" id="CLU_085289_2_0_4"/>
<evidence type="ECO:0000259" key="5">
    <source>
        <dbReference type="SMART" id="SM00945"/>
    </source>
</evidence>
<feature type="region of interest" description="Disordered" evidence="4">
    <location>
        <begin position="125"/>
        <end position="164"/>
    </location>
</feature>
<sequence length="164" mass="17888">MGFEQLAALKAQLAEQAKAEKAAKAPKRARPPRAREATPANPAKPVDPVVHAIARLQRRFPLAFPKHPAPKVPLKIGIFEDLLPHAHKLALTEAELREAIKTWCRGARYWACLIEGASRMDLAGQQAGQVRPEDAKRAQQLQARRSPGAPSQSAKASHPIDAAR</sequence>
<feature type="domain" description="ProQ/FinO" evidence="5">
    <location>
        <begin position="44"/>
        <end position="159"/>
    </location>
</feature>
<dbReference type="Pfam" id="PF04352">
    <property type="entry name" value="ProQ"/>
    <property type="match status" value="1"/>
</dbReference>
<dbReference type="SMART" id="SM00945">
    <property type="entry name" value="ProQ"/>
    <property type="match status" value="1"/>
</dbReference>
<evidence type="ECO:0000313" key="7">
    <source>
        <dbReference type="Proteomes" id="UP000006798"/>
    </source>
</evidence>
<reference evidence="6 7" key="1">
    <citation type="journal article" date="2011" name="J. Bacteriol.">
        <title>Complete genome sequence of the type strain Cupriavidus necator N-1.</title>
        <authorList>
            <person name="Poehlein A."/>
            <person name="Kusian B."/>
            <person name="Friedrich B."/>
            <person name="Daniel R."/>
            <person name="Bowien B."/>
        </authorList>
    </citation>
    <scope>NUCLEOTIDE SEQUENCE [LARGE SCALE GENOMIC DNA]</scope>
    <source>
        <strain evidence="7">ATCC 43291 / DSM 13513 / CCUG 52238 / LMG 8453 / N-1</strain>
        <plasmid evidence="6 7">pBB1</plasmid>
    </source>
</reference>
<dbReference type="Gene3D" id="1.10.1710.10">
    <property type="entry name" value="ProQ/FinO domain"/>
    <property type="match status" value="1"/>
</dbReference>
<feature type="compositionally biased region" description="Polar residues" evidence="4">
    <location>
        <begin position="139"/>
        <end position="155"/>
    </location>
</feature>
<dbReference type="KEGG" id="cnc:CNE_BB1p05380"/>
<proteinExistence type="predicted"/>
<dbReference type="InterPro" id="IPR016103">
    <property type="entry name" value="ProQ/FinO"/>
</dbReference>
<keyword evidence="2" id="KW-0694">RNA-binding</keyword>
<geneLocation type="plasmid" evidence="6 7">
    <name>pBB1</name>
</geneLocation>
<dbReference type="PANTHER" id="PTHR38106:SF1">
    <property type="entry name" value="RNA CHAPERONE PROQ"/>
    <property type="match status" value="1"/>
</dbReference>
<dbReference type="InterPro" id="IPR023529">
    <property type="entry name" value="ProQ"/>
</dbReference>
<dbReference type="PANTHER" id="PTHR38106">
    <property type="entry name" value="RNA CHAPERONE PROQ"/>
    <property type="match status" value="1"/>
</dbReference>
<accession>F8GX88</accession>
<dbReference type="GO" id="GO:0034057">
    <property type="term" value="F:RNA strand-exchange activity"/>
    <property type="evidence" value="ECO:0007669"/>
    <property type="project" value="InterPro"/>
</dbReference>
<protein>
    <submittedName>
        <fullName evidence="6">Activator of osmoprotectant transporter</fullName>
    </submittedName>
</protein>
<keyword evidence="6" id="KW-0614">Plasmid</keyword>